<keyword evidence="2" id="KW-0238">DNA-binding</keyword>
<dbReference type="InterPro" id="IPR013430">
    <property type="entry name" value="Toxin_antidote_HigA"/>
</dbReference>
<dbReference type="Proteomes" id="UP000371423">
    <property type="component" value="Unassembled WGS sequence"/>
</dbReference>
<name>A0A5P0ZXF1_9LACO</name>
<evidence type="ECO:0000313" key="7">
    <source>
        <dbReference type="Proteomes" id="UP000414364"/>
    </source>
</evidence>
<gene>
    <name evidence="5" type="ORF">FHL05_05815</name>
    <name evidence="4" type="ORF">FHL06_02820</name>
</gene>
<evidence type="ECO:0000313" key="6">
    <source>
        <dbReference type="Proteomes" id="UP000371423"/>
    </source>
</evidence>
<accession>A0A5P0ZXF1</accession>
<dbReference type="RefSeq" id="WP_162000230.1">
    <property type="nucleotide sequence ID" value="NZ_VDFO01000018.1"/>
</dbReference>
<comment type="similarity">
    <text evidence="1">Belongs to the short-chain fatty acyl-CoA assimilation regulator (ScfR) family.</text>
</comment>
<feature type="domain" description="HTH cro/C1-type" evidence="3">
    <location>
        <begin position="20"/>
        <end position="74"/>
    </location>
</feature>
<comment type="caution">
    <text evidence="5">The sequence shown here is derived from an EMBL/GenBank/DDBJ whole genome shotgun (WGS) entry which is preliminary data.</text>
</comment>
<dbReference type="AlphaFoldDB" id="A0A5P0ZXF1"/>
<dbReference type="SUPFAM" id="SSF47413">
    <property type="entry name" value="lambda repressor-like DNA-binding domains"/>
    <property type="match status" value="1"/>
</dbReference>
<dbReference type="InterPro" id="IPR010982">
    <property type="entry name" value="Lambda_DNA-bd_dom_sf"/>
</dbReference>
<dbReference type="Gene3D" id="1.10.260.40">
    <property type="entry name" value="lambda repressor-like DNA-binding domains"/>
    <property type="match status" value="1"/>
</dbReference>
<dbReference type="InterPro" id="IPR010359">
    <property type="entry name" value="IrrE_HExxH"/>
</dbReference>
<sequence length="363" mass="42250">MMSKEVAYKDLIAFHPGSYVEDIINELNMTQEEFSKRLGVSAKTISKIISGKESISKDIANKLAKMTGISVKTWFNLQEKYDLEVIKIKNQQNEDKEIEVVNQIDFGYFKRNNLVDNQRYSVKEKIESLRKLLKLSNLTILEKFNSVVSYRNSKDFATKSIINSNVMLELAINKARNVTDNKYDKVKLKKYLPDIREMSLERPESFYKNLKKILLDCGIVLIPLAKLPNSNLNGATKKFRNGSVLLLITDKNKWSDIFWFSLVHELGHIYYGDFYSDSEKGKEYENKEQKADKFALDFFIPQNQYDDFVQGNDFSYDSVKKFAEQLKISPSIIVGRLQYDKYIGYQSLNGLRESYFIKMDDED</sequence>
<dbReference type="Proteomes" id="UP000414364">
    <property type="component" value="Unassembled WGS sequence"/>
</dbReference>
<dbReference type="CDD" id="cd00093">
    <property type="entry name" value="HTH_XRE"/>
    <property type="match status" value="1"/>
</dbReference>
<dbReference type="SMART" id="SM00530">
    <property type="entry name" value="HTH_XRE"/>
    <property type="match status" value="1"/>
</dbReference>
<protein>
    <submittedName>
        <fullName evidence="5">HigA family addiction module antidote protein</fullName>
    </submittedName>
</protein>
<dbReference type="EMBL" id="VDFO01000018">
    <property type="protein sequence ID" value="MQS97404.1"/>
    <property type="molecule type" value="Genomic_DNA"/>
</dbReference>
<dbReference type="InterPro" id="IPR001387">
    <property type="entry name" value="Cro/C1-type_HTH"/>
</dbReference>
<dbReference type="NCBIfam" id="TIGR02607">
    <property type="entry name" value="antidote_HigA"/>
    <property type="match status" value="1"/>
</dbReference>
<dbReference type="Pfam" id="PF06114">
    <property type="entry name" value="Peptidase_M78"/>
    <property type="match status" value="1"/>
</dbReference>
<evidence type="ECO:0000313" key="5">
    <source>
        <dbReference type="EMBL" id="MQS97404.1"/>
    </source>
</evidence>
<dbReference type="PANTHER" id="PTHR36924">
    <property type="entry name" value="ANTITOXIN HIGA-1"/>
    <property type="match status" value="1"/>
</dbReference>
<evidence type="ECO:0000256" key="2">
    <source>
        <dbReference type="ARBA" id="ARBA00023125"/>
    </source>
</evidence>
<proteinExistence type="inferred from homology"/>
<reference evidence="6 7" key="1">
    <citation type="journal article" date="2019" name="Syst. Appl. Microbiol.">
        <title>Polyphasic characterization of two novel Lactobacillus spp. isolated from blown salami packages: Description of Lactobacillus halodurans sp. nov. and Lactobacillus salsicarnum sp. nov.</title>
        <authorList>
            <person name="Schuster J.A."/>
            <person name="Klingl A."/>
            <person name="Vogel R.F."/>
            <person name="Ehrmann M.A."/>
        </authorList>
    </citation>
    <scope>NUCLEOTIDE SEQUENCE [LARGE SCALE GENOMIC DNA]</scope>
    <source>
        <strain evidence="5 6">TMW 1.1920</strain>
        <strain evidence="4 7">TMW 1.2172</strain>
    </source>
</reference>
<dbReference type="PANTHER" id="PTHR36924:SF1">
    <property type="entry name" value="ANTITOXIN HIGA-1"/>
    <property type="match status" value="1"/>
</dbReference>
<keyword evidence="6" id="KW-1185">Reference proteome</keyword>
<organism evidence="5 6">
    <name type="scientific">Companilactobacillus halodurans</name>
    <dbReference type="NCBI Taxonomy" id="2584183"/>
    <lineage>
        <taxon>Bacteria</taxon>
        <taxon>Bacillati</taxon>
        <taxon>Bacillota</taxon>
        <taxon>Bacilli</taxon>
        <taxon>Lactobacillales</taxon>
        <taxon>Lactobacillaceae</taxon>
        <taxon>Companilactobacillus</taxon>
    </lineage>
</organism>
<dbReference type="PROSITE" id="PS50943">
    <property type="entry name" value="HTH_CROC1"/>
    <property type="match status" value="1"/>
</dbReference>
<dbReference type="GO" id="GO:0003677">
    <property type="term" value="F:DNA binding"/>
    <property type="evidence" value="ECO:0007669"/>
    <property type="project" value="UniProtKB-KW"/>
</dbReference>
<dbReference type="Pfam" id="PF01381">
    <property type="entry name" value="HTH_3"/>
    <property type="match status" value="1"/>
</dbReference>
<evidence type="ECO:0000259" key="3">
    <source>
        <dbReference type="PROSITE" id="PS50943"/>
    </source>
</evidence>
<dbReference type="EMBL" id="VDFP01000003">
    <property type="protein sequence ID" value="MQS75327.1"/>
    <property type="molecule type" value="Genomic_DNA"/>
</dbReference>
<evidence type="ECO:0000313" key="4">
    <source>
        <dbReference type="EMBL" id="MQS75327.1"/>
    </source>
</evidence>
<evidence type="ECO:0000256" key="1">
    <source>
        <dbReference type="ARBA" id="ARBA00007227"/>
    </source>
</evidence>